<sequence length="417" mass="46497">MNMILLSSLPNRDTSVFSTSPSSPELAASTSRTSPKKRRRLSLNGDEREDFICALTGTSPALPRARAANGAPLTITHEIRQLRSRVAAMEEELRDLNRKWAAQLPNQRTLAIAQRSAKEKHGVHQTEMAHGELQHMLLEQQLLFASLQAAVLRAPLYSNGQDMFEALHFNTHLGLEDDEREKQLLAHKERSVATLPSIVNNFTQMTINKVMAAQDKHRTKPVLPLSQIDITGCKDCTLISSIFISEIPHTSLEDVYAAAMAYFDEIPTSMKRHFNVHADRVRLNHVDSSVLYRRSTFKGAGLPATVNNVVCSVLTPSHGVVHFDAIMDDPLHPINLSSPSQFGVCGMTVTPRKDTVTGQTVSVTLRWIVVYHYNVQPDDPALRDDLEIIRPILNGDLLTATICGYIQEQQHNSPRRP</sequence>
<proteinExistence type="predicted"/>
<dbReference type="EMBL" id="CM047582">
    <property type="protein sequence ID" value="KAI9914862.1"/>
    <property type="molecule type" value="Genomic_DNA"/>
</dbReference>
<accession>A0ACC0W8T9</accession>
<comment type="caution">
    <text evidence="1">The sequence shown here is derived from an EMBL/GenBank/DDBJ whole genome shotgun (WGS) entry which is preliminary data.</text>
</comment>
<evidence type="ECO:0000313" key="2">
    <source>
        <dbReference type="Proteomes" id="UP001163321"/>
    </source>
</evidence>
<protein>
    <submittedName>
        <fullName evidence="1">Uncharacterized protein</fullName>
    </submittedName>
</protein>
<keyword evidence="2" id="KW-1185">Reference proteome</keyword>
<reference evidence="1 2" key="1">
    <citation type="journal article" date="2022" name="bioRxiv">
        <title>The genome of the oomycete Peronosclerospora sorghi, a cosmopolitan pathogen of maize and sorghum, is inflated with dispersed pseudogenes.</title>
        <authorList>
            <person name="Fletcher K."/>
            <person name="Martin F."/>
            <person name="Isakeit T."/>
            <person name="Cavanaugh K."/>
            <person name="Magill C."/>
            <person name="Michelmore R."/>
        </authorList>
    </citation>
    <scope>NUCLEOTIDE SEQUENCE [LARGE SCALE GENOMIC DNA]</scope>
    <source>
        <strain evidence="1">P6</strain>
    </source>
</reference>
<gene>
    <name evidence="1" type="ORF">PsorP6_007238</name>
</gene>
<evidence type="ECO:0000313" key="1">
    <source>
        <dbReference type="EMBL" id="KAI9914862.1"/>
    </source>
</evidence>
<name>A0ACC0W8T9_9STRA</name>
<dbReference type="Proteomes" id="UP001163321">
    <property type="component" value="Chromosome 3"/>
</dbReference>
<organism evidence="1 2">
    <name type="scientific">Peronosclerospora sorghi</name>
    <dbReference type="NCBI Taxonomy" id="230839"/>
    <lineage>
        <taxon>Eukaryota</taxon>
        <taxon>Sar</taxon>
        <taxon>Stramenopiles</taxon>
        <taxon>Oomycota</taxon>
        <taxon>Peronosporomycetes</taxon>
        <taxon>Peronosporales</taxon>
        <taxon>Peronosporaceae</taxon>
        <taxon>Peronosclerospora</taxon>
    </lineage>
</organism>